<dbReference type="EMBL" id="VFQX01000063">
    <property type="protein sequence ID" value="KAF0973048.1"/>
    <property type="molecule type" value="Genomic_DNA"/>
</dbReference>
<dbReference type="VEuPathDB" id="AmoebaDB:FDP41_008712"/>
<accession>A0A6A5BGE1</accession>
<keyword evidence="4" id="KW-1185">Reference proteome</keyword>
<dbReference type="VEuPathDB" id="AmoebaDB:NF0084950"/>
<organism evidence="3 4">
    <name type="scientific">Naegleria fowleri</name>
    <name type="common">Brain eating amoeba</name>
    <dbReference type="NCBI Taxonomy" id="5763"/>
    <lineage>
        <taxon>Eukaryota</taxon>
        <taxon>Discoba</taxon>
        <taxon>Heterolobosea</taxon>
        <taxon>Tetramitia</taxon>
        <taxon>Eutetramitia</taxon>
        <taxon>Vahlkampfiidae</taxon>
        <taxon>Naegleria</taxon>
    </lineage>
</organism>
<dbReference type="InterPro" id="IPR011042">
    <property type="entry name" value="6-blade_b-propeller_TolB-like"/>
</dbReference>
<evidence type="ECO:0000313" key="4">
    <source>
        <dbReference type="Proteomes" id="UP000444721"/>
    </source>
</evidence>
<dbReference type="PROSITE" id="PS51125">
    <property type="entry name" value="NHL"/>
    <property type="match status" value="1"/>
</dbReference>
<gene>
    <name evidence="3" type="ORF">FDP41_008712</name>
</gene>
<comment type="caution">
    <text evidence="3">The sequence shown here is derived from an EMBL/GenBank/DDBJ whole genome shotgun (WGS) entry which is preliminary data.</text>
</comment>
<dbReference type="RefSeq" id="XP_044557761.1">
    <property type="nucleotide sequence ID" value="XM_044712596.1"/>
</dbReference>
<dbReference type="InterPro" id="IPR001258">
    <property type="entry name" value="NHL_repeat"/>
</dbReference>
<proteinExistence type="predicted"/>
<dbReference type="PANTHER" id="PTHR24104:SF51">
    <property type="entry name" value="SMP-30_GLUCONOLACTONASE_LRE-LIKE REGION DOMAIN-CONTAINING PROTEIN"/>
    <property type="match status" value="1"/>
</dbReference>
<dbReference type="SUPFAM" id="SSF63825">
    <property type="entry name" value="YWTD domain"/>
    <property type="match status" value="1"/>
</dbReference>
<evidence type="ECO:0000256" key="2">
    <source>
        <dbReference type="PROSITE-ProRule" id="PRU00504"/>
    </source>
</evidence>
<name>A0A6A5BGE1_NAEFO</name>
<feature type="repeat" description="NHL" evidence="2">
    <location>
        <begin position="261"/>
        <end position="303"/>
    </location>
</feature>
<dbReference type="GO" id="GO:0043161">
    <property type="term" value="P:proteasome-mediated ubiquitin-dependent protein catabolic process"/>
    <property type="evidence" value="ECO:0007669"/>
    <property type="project" value="TreeGrafter"/>
</dbReference>
<dbReference type="AlphaFoldDB" id="A0A6A5BGE1"/>
<dbReference type="GO" id="GO:0000209">
    <property type="term" value="P:protein polyubiquitination"/>
    <property type="evidence" value="ECO:0007669"/>
    <property type="project" value="TreeGrafter"/>
</dbReference>
<dbReference type="Gene3D" id="2.120.10.30">
    <property type="entry name" value="TolB, C-terminal domain"/>
    <property type="match status" value="2"/>
</dbReference>
<evidence type="ECO:0000256" key="1">
    <source>
        <dbReference type="ARBA" id="ARBA00022737"/>
    </source>
</evidence>
<protein>
    <submittedName>
        <fullName evidence="3">Uncharacterized protein</fullName>
    </submittedName>
</protein>
<evidence type="ECO:0000313" key="3">
    <source>
        <dbReference type="EMBL" id="KAF0973048.1"/>
    </source>
</evidence>
<sequence>MEQQQVEEAHVVVEMISDFSCRQGTWKGQAWIQTELWKKFMNRMRQKPFNLSFRLQYELKSPFENVNFPIITARNVKISYNQSCILLLDSSNYRILVFNLYTKQFKKTIHITQQKFPVDFCVEENFDQHVNDAILVACECMMVFKFSLTEALQSPFDYKCKWRTEEDEFDTSNVFEGIAILQTIRQVYVCDSRHDVIHVLELETGKKLFEIQLCENPHAICISNDEQYMFISEISNFSQYIHKFERMNDGNELIWKKIANFGQKGSEPGEFLNPYFIVLDPTMQQWLLVSDYYNNRLQILNATDGQVVKVYGSKESKELYHPLETCFDRLTGELIVCENNRVLIFK</sequence>
<reference evidence="3 4" key="1">
    <citation type="journal article" date="2019" name="Sci. Rep.">
        <title>Nanopore sequencing improves the draft genome of the human pathogenic amoeba Naegleria fowleri.</title>
        <authorList>
            <person name="Liechti N."/>
            <person name="Schurch N."/>
            <person name="Bruggmann R."/>
            <person name="Wittwer M."/>
        </authorList>
    </citation>
    <scope>NUCLEOTIDE SEQUENCE [LARGE SCALE GENOMIC DNA]</scope>
    <source>
        <strain evidence="3 4">ATCC 30894</strain>
    </source>
</reference>
<dbReference type="InterPro" id="IPR050952">
    <property type="entry name" value="TRIM-NHL_E3_ligases"/>
</dbReference>
<dbReference type="VEuPathDB" id="AmoebaDB:NfTy_008130"/>
<dbReference type="PANTHER" id="PTHR24104">
    <property type="entry name" value="E3 UBIQUITIN-PROTEIN LIGASE NHLRC1-RELATED"/>
    <property type="match status" value="1"/>
</dbReference>
<dbReference type="OrthoDB" id="342730at2759"/>
<keyword evidence="1" id="KW-0677">Repeat</keyword>
<dbReference type="Proteomes" id="UP000444721">
    <property type="component" value="Unassembled WGS sequence"/>
</dbReference>
<dbReference type="GeneID" id="68115930"/>
<dbReference type="GO" id="GO:0061630">
    <property type="term" value="F:ubiquitin protein ligase activity"/>
    <property type="evidence" value="ECO:0007669"/>
    <property type="project" value="TreeGrafter"/>
</dbReference>